<organism evidence="2">
    <name type="scientific">Craspedostauros australis</name>
    <dbReference type="NCBI Taxonomy" id="1486917"/>
    <lineage>
        <taxon>Eukaryota</taxon>
        <taxon>Sar</taxon>
        <taxon>Stramenopiles</taxon>
        <taxon>Ochrophyta</taxon>
        <taxon>Bacillariophyta</taxon>
        <taxon>Bacillariophyceae</taxon>
        <taxon>Bacillariophycidae</taxon>
        <taxon>Naviculales</taxon>
        <taxon>Naviculaceae</taxon>
        <taxon>Craspedostauros</taxon>
    </lineage>
</organism>
<protein>
    <submittedName>
        <fullName evidence="2">Uncharacterized protein</fullName>
    </submittedName>
</protein>
<dbReference type="AlphaFoldDB" id="A0A7R9WU39"/>
<evidence type="ECO:0000313" key="2">
    <source>
        <dbReference type="EMBL" id="CAD8333171.1"/>
    </source>
</evidence>
<name>A0A7R9WU39_9STRA</name>
<feature type="region of interest" description="Disordered" evidence="1">
    <location>
        <begin position="1"/>
        <end position="50"/>
    </location>
</feature>
<accession>A0A7R9WU39</accession>
<reference evidence="2" key="1">
    <citation type="submission" date="2021-01" db="EMBL/GenBank/DDBJ databases">
        <authorList>
            <person name="Corre E."/>
            <person name="Pelletier E."/>
            <person name="Niang G."/>
            <person name="Scheremetjew M."/>
            <person name="Finn R."/>
            <person name="Kale V."/>
            <person name="Holt S."/>
            <person name="Cochrane G."/>
            <person name="Meng A."/>
            <person name="Brown T."/>
            <person name="Cohen L."/>
        </authorList>
    </citation>
    <scope>NUCLEOTIDE SEQUENCE</scope>
    <source>
        <strain evidence="2">CCMP3328</strain>
    </source>
</reference>
<gene>
    <name evidence="2" type="ORF">CAUS1442_LOCUS5272</name>
</gene>
<feature type="compositionally biased region" description="Polar residues" evidence="1">
    <location>
        <begin position="1"/>
        <end position="23"/>
    </location>
</feature>
<evidence type="ECO:0000256" key="1">
    <source>
        <dbReference type="SAM" id="MobiDB-lite"/>
    </source>
</evidence>
<sequence>MQTSNKPIATSIGSKCHDGSSNSSKKRDRTDTASDAEDQSNLKRSDADHRHLDLRMQMVALDGTGVPTIPAISSANQNGDMIVTQTTAGATSQPHPQMVQQSYTMGVNDVANTTTATTATGTEIAADQFIPPGLPTVLPRIITAPGGPQGISDGQIFFDPVSQCFLMAQEIPANEATNEATQHVRPTSTIQNPVNPQLPMIAMPPPTLDQAGSLIQPMAGPLIPAGSNNPVFLQQPNGGVAGMPNLMLMNPSGLQQMIQANPIPFGATIIPSETITGPNLLQTYPATVVAPNGASDLAPGWQQIAIPNPQLQLQPPQLYQLEQH</sequence>
<dbReference type="EMBL" id="HBEF01008380">
    <property type="protein sequence ID" value="CAD8333171.1"/>
    <property type="molecule type" value="Transcribed_RNA"/>
</dbReference>
<feature type="compositionally biased region" description="Basic and acidic residues" evidence="1">
    <location>
        <begin position="40"/>
        <end position="50"/>
    </location>
</feature>
<proteinExistence type="predicted"/>